<dbReference type="AlphaFoldDB" id="A0A0A1UDA1"/>
<dbReference type="Gene3D" id="1.10.10.60">
    <property type="entry name" value="Homeodomain-like"/>
    <property type="match status" value="2"/>
</dbReference>
<dbReference type="PROSITE" id="PS51293">
    <property type="entry name" value="SANT"/>
    <property type="match status" value="1"/>
</dbReference>
<feature type="domain" description="HTH myb-type" evidence="3">
    <location>
        <begin position="89"/>
        <end position="139"/>
    </location>
</feature>
<dbReference type="PROSITE" id="PS51294">
    <property type="entry name" value="HTH_MYB"/>
    <property type="match status" value="2"/>
</dbReference>
<dbReference type="Pfam" id="PF13921">
    <property type="entry name" value="Myb_DNA-bind_6"/>
    <property type="match status" value="1"/>
</dbReference>
<feature type="domain" description="SANT" evidence="2">
    <location>
        <begin position="41"/>
        <end position="87"/>
    </location>
</feature>
<evidence type="ECO:0000313" key="4">
    <source>
        <dbReference type="EMBL" id="ELP94398.1"/>
    </source>
</evidence>
<keyword evidence="5" id="KW-1185">Reference proteome</keyword>
<dbReference type="VEuPathDB" id="AmoebaDB:EIN_046410"/>
<dbReference type="InterPro" id="IPR017930">
    <property type="entry name" value="Myb_dom"/>
</dbReference>
<reference evidence="4 5" key="1">
    <citation type="submission" date="2012-10" db="EMBL/GenBank/DDBJ databases">
        <authorList>
            <person name="Zafar N."/>
            <person name="Inman J."/>
            <person name="Hall N."/>
            <person name="Lorenzi H."/>
            <person name="Caler E."/>
        </authorList>
    </citation>
    <scope>NUCLEOTIDE SEQUENCE [LARGE SCALE GENOMIC DNA]</scope>
    <source>
        <strain evidence="4 5">IP1</strain>
    </source>
</reference>
<feature type="domain" description="HTH myb-type" evidence="3">
    <location>
        <begin position="33"/>
        <end position="88"/>
    </location>
</feature>
<dbReference type="InterPro" id="IPR050560">
    <property type="entry name" value="MYB_TF"/>
</dbReference>
<organism evidence="4 5">
    <name type="scientific">Entamoeba invadens IP1</name>
    <dbReference type="NCBI Taxonomy" id="370355"/>
    <lineage>
        <taxon>Eukaryota</taxon>
        <taxon>Amoebozoa</taxon>
        <taxon>Evosea</taxon>
        <taxon>Archamoebae</taxon>
        <taxon>Mastigamoebida</taxon>
        <taxon>Entamoebidae</taxon>
        <taxon>Entamoeba</taxon>
    </lineage>
</organism>
<dbReference type="OrthoDB" id="24793at2759"/>
<gene>
    <name evidence="4" type="ORF">EIN_046410</name>
</gene>
<dbReference type="RefSeq" id="XP_004261169.1">
    <property type="nucleotide sequence ID" value="XM_004261121.1"/>
</dbReference>
<evidence type="ECO:0000313" key="5">
    <source>
        <dbReference type="Proteomes" id="UP000014680"/>
    </source>
</evidence>
<dbReference type="OMA" id="CKERFMN"/>
<dbReference type="PANTHER" id="PTHR45614">
    <property type="entry name" value="MYB PROTEIN-RELATED"/>
    <property type="match status" value="1"/>
</dbReference>
<protein>
    <submittedName>
        <fullName evidence="4">MYB, putative</fullName>
    </submittedName>
</protein>
<dbReference type="SMART" id="SM00717">
    <property type="entry name" value="SANT"/>
    <property type="match status" value="2"/>
</dbReference>
<feature type="domain" description="Myb-like" evidence="1">
    <location>
        <begin position="41"/>
        <end position="84"/>
    </location>
</feature>
<dbReference type="GO" id="GO:0000978">
    <property type="term" value="F:RNA polymerase II cis-regulatory region sequence-specific DNA binding"/>
    <property type="evidence" value="ECO:0007669"/>
    <property type="project" value="TreeGrafter"/>
</dbReference>
<name>A0A0A1UDA1_ENTIV</name>
<dbReference type="GO" id="GO:0000981">
    <property type="term" value="F:DNA-binding transcription factor activity, RNA polymerase II-specific"/>
    <property type="evidence" value="ECO:0007669"/>
    <property type="project" value="TreeGrafter"/>
</dbReference>
<dbReference type="InterPro" id="IPR017884">
    <property type="entry name" value="SANT_dom"/>
</dbReference>
<evidence type="ECO:0000259" key="1">
    <source>
        <dbReference type="PROSITE" id="PS50090"/>
    </source>
</evidence>
<dbReference type="GO" id="GO:0005634">
    <property type="term" value="C:nucleus"/>
    <property type="evidence" value="ECO:0007669"/>
    <property type="project" value="TreeGrafter"/>
</dbReference>
<sequence length="167" mass="19626">MSDQTLQLTPSIESLLPQLLSQTNVQGIKAQFKKTKTILTWTKEEDEKLLKAIDLYGPNNWELVSQFIERRTKKQCKERFMNKFDPNIVKKPWTVQEDMTLLEARKVYGNRWTEIKRFLPGRSANHIKNRFFSHYADDVKGSKLTTFKSAFSPAQTKCTVVYSTFYY</sequence>
<dbReference type="PANTHER" id="PTHR45614:SF299">
    <property type="entry name" value="MYB-LIKE DNA-BINDING DOMAIN CONTAINING PROTEIN"/>
    <property type="match status" value="1"/>
</dbReference>
<dbReference type="InterPro" id="IPR009057">
    <property type="entry name" value="Homeodomain-like_sf"/>
</dbReference>
<dbReference type="GeneID" id="14893385"/>
<dbReference type="Proteomes" id="UP000014680">
    <property type="component" value="Unassembled WGS sequence"/>
</dbReference>
<dbReference type="EMBL" id="KB206215">
    <property type="protein sequence ID" value="ELP94398.1"/>
    <property type="molecule type" value="Genomic_DNA"/>
</dbReference>
<evidence type="ECO:0000259" key="3">
    <source>
        <dbReference type="PROSITE" id="PS51294"/>
    </source>
</evidence>
<dbReference type="InterPro" id="IPR001005">
    <property type="entry name" value="SANT/Myb"/>
</dbReference>
<dbReference type="KEGG" id="eiv:EIN_046410"/>
<proteinExistence type="predicted"/>
<dbReference type="SUPFAM" id="SSF46689">
    <property type="entry name" value="Homeodomain-like"/>
    <property type="match status" value="1"/>
</dbReference>
<dbReference type="CDD" id="cd00167">
    <property type="entry name" value="SANT"/>
    <property type="match status" value="2"/>
</dbReference>
<evidence type="ECO:0000259" key="2">
    <source>
        <dbReference type="PROSITE" id="PS51293"/>
    </source>
</evidence>
<accession>A0A0A1UDA1</accession>
<feature type="domain" description="Myb-like" evidence="1">
    <location>
        <begin position="85"/>
        <end position="135"/>
    </location>
</feature>
<dbReference type="PROSITE" id="PS50090">
    <property type="entry name" value="MYB_LIKE"/>
    <property type="match status" value="2"/>
</dbReference>